<organism evidence="1 2">
    <name type="scientific">Phaeosphaeria nodorum (strain SN15 / ATCC MYA-4574 / FGSC 10173)</name>
    <name type="common">Glume blotch fungus</name>
    <name type="synonym">Parastagonospora nodorum</name>
    <dbReference type="NCBI Taxonomy" id="321614"/>
    <lineage>
        <taxon>Eukaryota</taxon>
        <taxon>Fungi</taxon>
        <taxon>Dikarya</taxon>
        <taxon>Ascomycota</taxon>
        <taxon>Pezizomycotina</taxon>
        <taxon>Dothideomycetes</taxon>
        <taxon>Pleosporomycetidae</taxon>
        <taxon>Pleosporales</taxon>
        <taxon>Pleosporineae</taxon>
        <taxon>Phaeosphaeriaceae</taxon>
        <taxon>Parastagonospora</taxon>
    </lineage>
</organism>
<keyword evidence="2" id="KW-1185">Reference proteome</keyword>
<dbReference type="EMBL" id="CP069032">
    <property type="protein sequence ID" value="QRC99666.1"/>
    <property type="molecule type" value="Genomic_DNA"/>
</dbReference>
<dbReference type="PANTHER" id="PTHR33112:SF16">
    <property type="entry name" value="HETEROKARYON INCOMPATIBILITY DOMAIN-CONTAINING PROTEIN"/>
    <property type="match status" value="1"/>
</dbReference>
<dbReference type="VEuPathDB" id="FungiDB:JI435_437280"/>
<evidence type="ECO:0008006" key="3">
    <source>
        <dbReference type="Google" id="ProtNLM"/>
    </source>
</evidence>
<dbReference type="OrthoDB" id="5125733at2759"/>
<protein>
    <recommendedName>
        <fullName evidence="3">Heterokaryon incompatibility domain-containing protein</fullName>
    </recommendedName>
</protein>
<evidence type="ECO:0000313" key="1">
    <source>
        <dbReference type="EMBL" id="QRC99666.1"/>
    </source>
</evidence>
<gene>
    <name evidence="1" type="ORF">JI435_437280</name>
</gene>
<dbReference type="Proteomes" id="UP000663193">
    <property type="component" value="Chromosome 10"/>
</dbReference>
<reference evidence="2" key="1">
    <citation type="journal article" date="2021" name="BMC Genomics">
        <title>Chromosome-level genome assembly and manually-curated proteome of model necrotroph Parastagonospora nodorum Sn15 reveals a genome-wide trove of candidate effector homologs, and redundancy of virulence-related functions within an accessory chromosome.</title>
        <authorList>
            <person name="Bertazzoni S."/>
            <person name="Jones D.A.B."/>
            <person name="Phan H.T."/>
            <person name="Tan K.-C."/>
            <person name="Hane J.K."/>
        </authorList>
    </citation>
    <scope>NUCLEOTIDE SEQUENCE [LARGE SCALE GENOMIC DNA]</scope>
    <source>
        <strain evidence="2">SN15 / ATCC MYA-4574 / FGSC 10173)</strain>
    </source>
</reference>
<dbReference type="PANTHER" id="PTHR33112">
    <property type="entry name" value="DOMAIN PROTEIN, PUTATIVE-RELATED"/>
    <property type="match status" value="1"/>
</dbReference>
<dbReference type="AlphaFoldDB" id="A0A7U2F705"/>
<name>A0A7U2F705_PHANO</name>
<accession>A0A7U2F705</accession>
<evidence type="ECO:0000313" key="2">
    <source>
        <dbReference type="Proteomes" id="UP000663193"/>
    </source>
</evidence>
<proteinExistence type="predicted"/>
<sequence length="214" mass="24070">MNGGVDELEEEYRPTWDPQACPTCHNLRPSIRSFDPDQVVKNFCWDELLRTVEAGCKFCAVLQQGLRHFLGPEPYGSQRMKMYSIDQGPLQVHTHNTTFLEGEIEFYIHQDAPRFSPLIGVARDVSPDASKDDCMALAKAWLDNCINNHKICPSSSQQMPTRVIIVGSEGINPVLYVPEDECSSYVALSHCWGDSRIFCTKTATINQRKEGSSV</sequence>